<evidence type="ECO:0000256" key="3">
    <source>
        <dbReference type="ARBA" id="ARBA00022982"/>
    </source>
</evidence>
<dbReference type="RefSeq" id="WP_162346409.1">
    <property type="nucleotide sequence ID" value="NZ_JAAEAA010000012.1"/>
</dbReference>
<dbReference type="EMBL" id="JAAEAA010000012">
    <property type="protein sequence ID" value="NDK56346.1"/>
    <property type="molecule type" value="Genomic_DNA"/>
</dbReference>
<gene>
    <name evidence="7" type="ORF">GWO68_10485</name>
</gene>
<protein>
    <submittedName>
        <fullName evidence="7">Azurin</fullName>
    </submittedName>
</protein>
<feature type="chain" id="PRO_5025554006" evidence="5">
    <location>
        <begin position="24"/>
        <end position="176"/>
    </location>
</feature>
<dbReference type="GO" id="GO:0005507">
    <property type="term" value="F:copper ion binding"/>
    <property type="evidence" value="ECO:0007669"/>
    <property type="project" value="InterPro"/>
</dbReference>
<keyword evidence="4" id="KW-0186">Copper</keyword>
<evidence type="ECO:0000259" key="6">
    <source>
        <dbReference type="Pfam" id="PF00127"/>
    </source>
</evidence>
<dbReference type="GO" id="GO:0009055">
    <property type="term" value="F:electron transfer activity"/>
    <property type="evidence" value="ECO:0007669"/>
    <property type="project" value="InterPro"/>
</dbReference>
<feature type="signal peptide" evidence="5">
    <location>
        <begin position="1"/>
        <end position="23"/>
    </location>
</feature>
<dbReference type="Proteomes" id="UP000478546">
    <property type="component" value="Unassembled WGS sequence"/>
</dbReference>
<evidence type="ECO:0000256" key="1">
    <source>
        <dbReference type="ARBA" id="ARBA00022448"/>
    </source>
</evidence>
<dbReference type="PROSITE" id="PS00196">
    <property type="entry name" value="COPPER_BLUE"/>
    <property type="match status" value="1"/>
</dbReference>
<feature type="domain" description="Blue (type 1) copper" evidence="6">
    <location>
        <begin position="65"/>
        <end position="176"/>
    </location>
</feature>
<evidence type="ECO:0000256" key="2">
    <source>
        <dbReference type="ARBA" id="ARBA00022723"/>
    </source>
</evidence>
<dbReference type="InterPro" id="IPR000923">
    <property type="entry name" value="BlueCu_1"/>
</dbReference>
<dbReference type="Gene3D" id="2.60.40.420">
    <property type="entry name" value="Cupredoxins - blue copper proteins"/>
    <property type="match status" value="1"/>
</dbReference>
<dbReference type="InterPro" id="IPR008972">
    <property type="entry name" value="Cupredoxin"/>
</dbReference>
<dbReference type="CDD" id="cd04233">
    <property type="entry name" value="Auracyanin"/>
    <property type="match status" value="1"/>
</dbReference>
<keyword evidence="5" id="KW-0732">Signal</keyword>
<evidence type="ECO:0000313" key="7">
    <source>
        <dbReference type="EMBL" id="NDK56346.1"/>
    </source>
</evidence>
<sequence length="176" mass="19022">MKLPASIASIALACLLAACNNTAQPEVASEEARVADTAVAQQEQKQDTTLQPVVELILRATGDTPEDMAFDQDTLEVEKDAFIKLSLVNEGTGMTMIHNFVLVTGGKYKEAAITGENLGATENYIPKSNYVVASTPLALPGQTVIQEFNAPPPGTYDFVCTYPEHWPRMHGKLIVK</sequence>
<organism evidence="7 8">
    <name type="scientific">Pontibacter fetidus</name>
    <dbReference type="NCBI Taxonomy" id="2700082"/>
    <lineage>
        <taxon>Bacteria</taxon>
        <taxon>Pseudomonadati</taxon>
        <taxon>Bacteroidota</taxon>
        <taxon>Cytophagia</taxon>
        <taxon>Cytophagales</taxon>
        <taxon>Hymenobacteraceae</taxon>
        <taxon>Pontibacter</taxon>
    </lineage>
</organism>
<dbReference type="PANTHER" id="PTHR38439:SF2">
    <property type="entry name" value="OUTER MEMBRANE PROTEIN H.8"/>
    <property type="match status" value="1"/>
</dbReference>
<keyword evidence="3" id="KW-0249">Electron transport</keyword>
<reference evidence="7 8" key="1">
    <citation type="submission" date="2020-01" db="EMBL/GenBank/DDBJ databases">
        <authorList>
            <person name="Kim M.K."/>
        </authorList>
    </citation>
    <scope>NUCLEOTIDE SEQUENCE [LARGE SCALE GENOMIC DNA]</scope>
    <source>
        <strain evidence="7 8">BT213</strain>
    </source>
</reference>
<accession>A0A6B2H6C9</accession>
<comment type="caution">
    <text evidence="7">The sequence shown here is derived from an EMBL/GenBank/DDBJ whole genome shotgun (WGS) entry which is preliminary data.</text>
</comment>
<dbReference type="SUPFAM" id="SSF49503">
    <property type="entry name" value="Cupredoxins"/>
    <property type="match status" value="1"/>
</dbReference>
<evidence type="ECO:0000256" key="5">
    <source>
        <dbReference type="SAM" id="SignalP"/>
    </source>
</evidence>
<dbReference type="PANTHER" id="PTHR38439">
    <property type="entry name" value="AURACYANIN-B"/>
    <property type="match status" value="1"/>
</dbReference>
<keyword evidence="8" id="KW-1185">Reference proteome</keyword>
<keyword evidence="1" id="KW-0813">Transport</keyword>
<dbReference type="PROSITE" id="PS51257">
    <property type="entry name" value="PROKAR_LIPOPROTEIN"/>
    <property type="match status" value="1"/>
</dbReference>
<keyword evidence="2" id="KW-0479">Metal-binding</keyword>
<dbReference type="AlphaFoldDB" id="A0A6B2H6C9"/>
<dbReference type="InterPro" id="IPR028871">
    <property type="entry name" value="BlueCu_1_BS"/>
</dbReference>
<name>A0A6B2H6C9_9BACT</name>
<evidence type="ECO:0000313" key="8">
    <source>
        <dbReference type="Proteomes" id="UP000478546"/>
    </source>
</evidence>
<evidence type="ECO:0000256" key="4">
    <source>
        <dbReference type="ARBA" id="ARBA00023008"/>
    </source>
</evidence>
<dbReference type="Pfam" id="PF00127">
    <property type="entry name" value="Copper-bind"/>
    <property type="match status" value="1"/>
</dbReference>
<dbReference type="InterPro" id="IPR050845">
    <property type="entry name" value="Cu-binding_ET"/>
</dbReference>
<proteinExistence type="predicted"/>